<dbReference type="Gene3D" id="3.40.50.1470">
    <property type="entry name" value="Peptidyl-tRNA hydrolase"/>
    <property type="match status" value="1"/>
</dbReference>
<protein>
    <recommendedName>
        <fullName evidence="5 6">Peptidyl-tRNA hydrolase</fullName>
        <shortName evidence="6">Pth</shortName>
        <ecNumber evidence="1 6">3.1.1.29</ecNumber>
    </recommendedName>
</protein>
<keyword evidence="6" id="KW-0963">Cytoplasm</keyword>
<organism evidence="7 8">
    <name type="scientific">Aerophobetes bacterium</name>
    <dbReference type="NCBI Taxonomy" id="2030807"/>
    <lineage>
        <taxon>Bacteria</taxon>
        <taxon>Candidatus Aerophobota</taxon>
    </lineage>
</organism>
<gene>
    <name evidence="6" type="primary">pth</name>
    <name evidence="7" type="ORF">DRJ00_05095</name>
</gene>
<evidence type="ECO:0000256" key="4">
    <source>
        <dbReference type="ARBA" id="ARBA00022884"/>
    </source>
</evidence>
<evidence type="ECO:0000256" key="3">
    <source>
        <dbReference type="ARBA" id="ARBA00022801"/>
    </source>
</evidence>
<evidence type="ECO:0000256" key="5">
    <source>
        <dbReference type="ARBA" id="ARBA00050038"/>
    </source>
</evidence>
<dbReference type="AlphaFoldDB" id="A0A497E3E1"/>
<dbReference type="GO" id="GO:0000049">
    <property type="term" value="F:tRNA binding"/>
    <property type="evidence" value="ECO:0007669"/>
    <property type="project" value="UniProtKB-UniRule"/>
</dbReference>
<dbReference type="FunFam" id="3.40.50.1470:FF:000001">
    <property type="entry name" value="Peptidyl-tRNA hydrolase"/>
    <property type="match status" value="1"/>
</dbReference>
<comment type="similarity">
    <text evidence="6">Belongs to the PTH family.</text>
</comment>
<dbReference type="InterPro" id="IPR001328">
    <property type="entry name" value="Pept_tRNA_hydro"/>
</dbReference>
<dbReference type="EMBL" id="QMPZ01000064">
    <property type="protein sequence ID" value="RLE09083.1"/>
    <property type="molecule type" value="Genomic_DNA"/>
</dbReference>
<feature type="site" description="Discriminates between blocked and unblocked aminoacyl-tRNA" evidence="6">
    <location>
        <position position="9"/>
    </location>
</feature>
<dbReference type="GO" id="GO:0006515">
    <property type="term" value="P:protein quality control for misfolded or incompletely synthesized proteins"/>
    <property type="evidence" value="ECO:0007669"/>
    <property type="project" value="UniProtKB-UniRule"/>
</dbReference>
<comment type="caution">
    <text evidence="6">Lacks conserved residue(s) required for the propagation of feature annotation.</text>
</comment>
<dbReference type="HAMAP" id="MF_00083">
    <property type="entry name" value="Pept_tRNA_hydro_bact"/>
    <property type="match status" value="1"/>
</dbReference>
<comment type="caution">
    <text evidence="7">The sequence shown here is derived from an EMBL/GenBank/DDBJ whole genome shotgun (WGS) entry which is preliminary data.</text>
</comment>
<dbReference type="InterPro" id="IPR036416">
    <property type="entry name" value="Pept_tRNA_hydro_sf"/>
</dbReference>
<evidence type="ECO:0000313" key="8">
    <source>
        <dbReference type="Proteomes" id="UP000279422"/>
    </source>
</evidence>
<dbReference type="GO" id="GO:0005737">
    <property type="term" value="C:cytoplasm"/>
    <property type="evidence" value="ECO:0007669"/>
    <property type="project" value="UniProtKB-SubCell"/>
</dbReference>
<evidence type="ECO:0000256" key="6">
    <source>
        <dbReference type="HAMAP-Rule" id="MF_00083"/>
    </source>
</evidence>
<dbReference type="Proteomes" id="UP000279422">
    <property type="component" value="Unassembled WGS sequence"/>
</dbReference>
<evidence type="ECO:0000313" key="7">
    <source>
        <dbReference type="EMBL" id="RLE09083.1"/>
    </source>
</evidence>
<feature type="binding site" evidence="6">
    <location>
        <position position="64"/>
    </location>
    <ligand>
        <name>tRNA</name>
        <dbReference type="ChEBI" id="CHEBI:17843"/>
    </ligand>
</feature>
<dbReference type="SUPFAM" id="SSF53178">
    <property type="entry name" value="Peptidyl-tRNA hydrolase-like"/>
    <property type="match status" value="1"/>
</dbReference>
<keyword evidence="4 6" id="KW-0694">RNA-binding</keyword>
<comment type="subunit">
    <text evidence="6">Monomer.</text>
</comment>
<proteinExistence type="inferred from homology"/>
<dbReference type="CDD" id="cd00462">
    <property type="entry name" value="PTH"/>
    <property type="match status" value="1"/>
</dbReference>
<feature type="site" description="Stabilizes the basic form of H active site to accept a proton" evidence="6">
    <location>
        <position position="91"/>
    </location>
</feature>
<evidence type="ECO:0000256" key="1">
    <source>
        <dbReference type="ARBA" id="ARBA00013260"/>
    </source>
</evidence>
<accession>A0A497E3E1</accession>
<sequence length="185" mass="20629">MRLIFGLGNPGKEYENSRHNVGFMVIDALSKRHNIPLSACRFEALIGEGKIKAQRIILAKPLTFVNEAGRSISQIKEGYQMDTSQMIVISDDADLTLGKIRIATKGGDGGHKGLRSIIQSLGTKEIPRLRIGIGRPEGRMELRDYVLQEFSSHQKQVIEEAIERASQAIEVIILQGIQEAMNRYN</sequence>
<evidence type="ECO:0000256" key="2">
    <source>
        <dbReference type="ARBA" id="ARBA00022555"/>
    </source>
</evidence>
<dbReference type="NCBIfam" id="TIGR00447">
    <property type="entry name" value="pth"/>
    <property type="match status" value="1"/>
</dbReference>
<dbReference type="Pfam" id="PF01195">
    <property type="entry name" value="Pept_tRNA_hydro"/>
    <property type="match status" value="1"/>
</dbReference>
<comment type="function">
    <text evidence="6">Catalyzes the release of premature peptidyl moieties from peptidyl-tRNA molecules trapped in stalled 50S ribosomal subunits, and thus maintains levels of free tRNAs and 50S ribosomes.</text>
</comment>
<keyword evidence="2 6" id="KW-0820">tRNA-binding</keyword>
<comment type="catalytic activity">
    <reaction evidence="6">
        <text>an N-acyl-L-alpha-aminoacyl-tRNA + H2O = an N-acyl-L-amino acid + a tRNA + H(+)</text>
        <dbReference type="Rhea" id="RHEA:54448"/>
        <dbReference type="Rhea" id="RHEA-COMP:10123"/>
        <dbReference type="Rhea" id="RHEA-COMP:13883"/>
        <dbReference type="ChEBI" id="CHEBI:15377"/>
        <dbReference type="ChEBI" id="CHEBI:15378"/>
        <dbReference type="ChEBI" id="CHEBI:59874"/>
        <dbReference type="ChEBI" id="CHEBI:78442"/>
        <dbReference type="ChEBI" id="CHEBI:138191"/>
        <dbReference type="EC" id="3.1.1.29"/>
    </reaction>
</comment>
<reference evidence="7 8" key="1">
    <citation type="submission" date="2018-06" db="EMBL/GenBank/DDBJ databases">
        <title>Extensive metabolic versatility and redundancy in microbially diverse, dynamic hydrothermal sediments.</title>
        <authorList>
            <person name="Dombrowski N."/>
            <person name="Teske A."/>
            <person name="Baker B.J."/>
        </authorList>
    </citation>
    <scope>NUCLEOTIDE SEQUENCE [LARGE SCALE GENOMIC DNA]</scope>
    <source>
        <strain evidence="7">B47_G16</strain>
    </source>
</reference>
<dbReference type="GO" id="GO:0072344">
    <property type="term" value="P:rescue of stalled ribosome"/>
    <property type="evidence" value="ECO:0007669"/>
    <property type="project" value="UniProtKB-UniRule"/>
</dbReference>
<comment type="subcellular location">
    <subcellularLocation>
        <location evidence="6">Cytoplasm</location>
    </subcellularLocation>
</comment>
<dbReference type="EC" id="3.1.1.29" evidence="1 6"/>
<feature type="active site" description="Proton acceptor" evidence="6">
    <location>
        <position position="19"/>
    </location>
</feature>
<dbReference type="GO" id="GO:0004045">
    <property type="term" value="F:peptidyl-tRNA hydrolase activity"/>
    <property type="evidence" value="ECO:0007669"/>
    <property type="project" value="UniProtKB-UniRule"/>
</dbReference>
<comment type="function">
    <text evidence="6">Hydrolyzes ribosome-free peptidyl-tRNAs (with 1 or more amino acids incorporated), which drop off the ribosome during protein synthesis, or as a result of ribosome stalling.</text>
</comment>
<keyword evidence="3 6" id="KW-0378">Hydrolase</keyword>
<name>A0A497E3E1_UNCAE</name>
<dbReference type="PANTHER" id="PTHR17224">
    <property type="entry name" value="PEPTIDYL-TRNA HYDROLASE"/>
    <property type="match status" value="1"/>
</dbReference>
<feature type="binding site" evidence="6">
    <location>
        <position position="66"/>
    </location>
    <ligand>
        <name>tRNA</name>
        <dbReference type="ChEBI" id="CHEBI:17843"/>
    </ligand>
</feature>
<feature type="binding site" evidence="6">
    <location>
        <position position="14"/>
    </location>
    <ligand>
        <name>tRNA</name>
        <dbReference type="ChEBI" id="CHEBI:17843"/>
    </ligand>
</feature>
<dbReference type="PANTHER" id="PTHR17224:SF1">
    <property type="entry name" value="PEPTIDYL-TRNA HYDROLASE"/>
    <property type="match status" value="1"/>
</dbReference>